<dbReference type="Pfam" id="PF00534">
    <property type="entry name" value="Glycos_transf_1"/>
    <property type="match status" value="1"/>
</dbReference>
<dbReference type="InterPro" id="IPR028098">
    <property type="entry name" value="Glyco_trans_4-like_N"/>
</dbReference>
<reference evidence="3 4" key="1">
    <citation type="submission" date="2021-02" db="EMBL/GenBank/DDBJ databases">
        <title>Activity-based single-cell genomes from oceanic crustal fluid captures similar information to metagenomic and metatranscriptomic surveys with orders of magnitude less sampling.</title>
        <authorList>
            <person name="D'Angelo T.S."/>
            <person name="Orcutt B.N."/>
        </authorList>
    </citation>
    <scope>NUCLEOTIDE SEQUENCE [LARGE SCALE GENOMIC DNA]</scope>
    <source>
        <strain evidence="3">AH-315-G02</strain>
    </source>
</reference>
<name>A0ABS3AV50_9BACT</name>
<evidence type="ECO:0000259" key="1">
    <source>
        <dbReference type="Pfam" id="PF00534"/>
    </source>
</evidence>
<dbReference type="Pfam" id="PF13439">
    <property type="entry name" value="Glyco_transf_4"/>
    <property type="match status" value="1"/>
</dbReference>
<dbReference type="CDD" id="cd03801">
    <property type="entry name" value="GT4_PimA-like"/>
    <property type="match status" value="1"/>
</dbReference>
<organism evidence="3 4">
    <name type="scientific">Desulfotalea psychrophila</name>
    <dbReference type="NCBI Taxonomy" id="84980"/>
    <lineage>
        <taxon>Bacteria</taxon>
        <taxon>Pseudomonadati</taxon>
        <taxon>Thermodesulfobacteriota</taxon>
        <taxon>Desulfobulbia</taxon>
        <taxon>Desulfobulbales</taxon>
        <taxon>Desulfocapsaceae</taxon>
        <taxon>Desulfotalea</taxon>
    </lineage>
</organism>
<dbReference type="Proteomes" id="UP000717534">
    <property type="component" value="Unassembled WGS sequence"/>
</dbReference>
<keyword evidence="4" id="KW-1185">Reference proteome</keyword>
<dbReference type="PANTHER" id="PTHR12526:SF638">
    <property type="entry name" value="SPORE COAT PROTEIN SA"/>
    <property type="match status" value="1"/>
</dbReference>
<accession>A0ABS3AV50</accession>
<dbReference type="InterPro" id="IPR001296">
    <property type="entry name" value="Glyco_trans_1"/>
</dbReference>
<dbReference type="SUPFAM" id="SSF53756">
    <property type="entry name" value="UDP-Glycosyltransferase/glycogen phosphorylase"/>
    <property type="match status" value="1"/>
</dbReference>
<evidence type="ECO:0000313" key="4">
    <source>
        <dbReference type="Proteomes" id="UP000717534"/>
    </source>
</evidence>
<evidence type="ECO:0000259" key="2">
    <source>
        <dbReference type="Pfam" id="PF13439"/>
    </source>
</evidence>
<comment type="caution">
    <text evidence="3">The sequence shown here is derived from an EMBL/GenBank/DDBJ whole genome shotgun (WGS) entry which is preliminary data.</text>
</comment>
<gene>
    <name evidence="3" type="ORF">JYU06_02600</name>
</gene>
<sequence>MSNTTYQGNGIHNVLFLHYGGESLRGSEHCLINLLSNLDRGKINPVVICNRISLCKRLVDIKVKAIKYHIPQVTIEGRNTKLEFFKWIKSFIFFSKTIRANKIDLIYSNSGLPAQLGFFMARYSQIPLICHIHAPHSRRFAWMWLFKYADRVIFVSNYIKSTMVEKVTFSNTTKVVYNGIDTVNRFFPPNKHKTIFRESLGLSSDDIVIGQVGSLNYLKGVDILIDAFAKIKTGHNVKLVLVGEGPEEQNLKELASRLGVKDSVLFFGYRDDIDNYYKYVLNIKVLASRFEGLGLSIIEAGACGLPVVGSRCGGIPEVIEDRVSGFLFSVNDTNELAEQLSELIRNPALRKKMGKQGRSLAKQKFDLMTYVKNIEHEITRLL</sequence>
<dbReference type="PANTHER" id="PTHR12526">
    <property type="entry name" value="GLYCOSYLTRANSFERASE"/>
    <property type="match status" value="1"/>
</dbReference>
<protein>
    <submittedName>
        <fullName evidence="3">Glycosyltransferase family 4 protein</fullName>
    </submittedName>
</protein>
<dbReference type="EMBL" id="JAFITO010000013">
    <property type="protein sequence ID" value="MBN4068400.1"/>
    <property type="molecule type" value="Genomic_DNA"/>
</dbReference>
<proteinExistence type="predicted"/>
<feature type="domain" description="Glycosyltransferase subfamily 4-like N-terminal" evidence="2">
    <location>
        <begin position="26"/>
        <end position="182"/>
    </location>
</feature>
<feature type="domain" description="Glycosyl transferase family 1" evidence="1">
    <location>
        <begin position="194"/>
        <end position="359"/>
    </location>
</feature>
<evidence type="ECO:0000313" key="3">
    <source>
        <dbReference type="EMBL" id="MBN4068400.1"/>
    </source>
</evidence>
<dbReference type="Gene3D" id="3.40.50.2000">
    <property type="entry name" value="Glycogen Phosphorylase B"/>
    <property type="match status" value="2"/>
</dbReference>